<organism evidence="2 3">
    <name type="scientific">Xyrichtys novacula</name>
    <name type="common">Pearly razorfish</name>
    <name type="synonym">Hemipteronotus novacula</name>
    <dbReference type="NCBI Taxonomy" id="13765"/>
    <lineage>
        <taxon>Eukaryota</taxon>
        <taxon>Metazoa</taxon>
        <taxon>Chordata</taxon>
        <taxon>Craniata</taxon>
        <taxon>Vertebrata</taxon>
        <taxon>Euteleostomi</taxon>
        <taxon>Actinopterygii</taxon>
        <taxon>Neopterygii</taxon>
        <taxon>Teleostei</taxon>
        <taxon>Neoteleostei</taxon>
        <taxon>Acanthomorphata</taxon>
        <taxon>Eupercaria</taxon>
        <taxon>Labriformes</taxon>
        <taxon>Labridae</taxon>
        <taxon>Xyrichtys</taxon>
    </lineage>
</organism>
<feature type="region of interest" description="Disordered" evidence="1">
    <location>
        <begin position="290"/>
        <end position="335"/>
    </location>
</feature>
<evidence type="ECO:0000313" key="3">
    <source>
        <dbReference type="Proteomes" id="UP001178508"/>
    </source>
</evidence>
<dbReference type="PANTHER" id="PTHR33480:SF5">
    <property type="entry name" value="SI:DKEY-51D8.9"/>
    <property type="match status" value="1"/>
</dbReference>
<sequence length="473" mass="51314">MAHQRSPAEVKVKCFYFVHSQSPKSNTCSITVQTPPRPTLTVNPAVITETDSVTLNCQTPSSVSQCFYLTVSGGTVRTLSCLQTLTGSELLTMAHHKLPAEVEVKCFYTVRIKDLNSPSSYSDAVSIIIQSPPRPTLTVNPAVITETDSVTLNCQTPSSVSQCFYLTVSGGTMRMLSCLQTLTGSELLTMAHHKLPAEVERDRVLMQICFLELADAGTSMTAMEPTSTNKLTGLTVTVTDPEDVSDPVTGMETASSGHTNSVIKAAPPAQDVLTIQSKRSSADGTEMIEKDLTAGETSAAAGEDLTERSEASSQQVVTRGRSPVRRSSSGLMRKRQCYRSVVHHSTLASHADSSNQSFVADTDALSQNSVVNLDQDQEECLPDSSSSILTNDNDSGGSLSIPAFCKKENGSRLYNKKQYCLYCKLGVAKIARHLEQAHIDESEVAQAFAFKKGSKERRMHLELLRNGQLFTQR</sequence>
<dbReference type="InterPro" id="IPR013783">
    <property type="entry name" value="Ig-like_fold"/>
</dbReference>
<keyword evidence="3" id="KW-1185">Reference proteome</keyword>
<dbReference type="AlphaFoldDB" id="A0AAV1HN34"/>
<accession>A0AAV1HN34</accession>
<evidence type="ECO:0000313" key="2">
    <source>
        <dbReference type="EMBL" id="CAJ1087261.1"/>
    </source>
</evidence>
<feature type="region of interest" description="Disordered" evidence="1">
    <location>
        <begin position="239"/>
        <end position="261"/>
    </location>
</feature>
<protein>
    <submittedName>
        <fullName evidence="2">Uncharacterized protein LOC110003326 isoform X5</fullName>
    </submittedName>
</protein>
<dbReference type="Gene3D" id="2.60.40.10">
    <property type="entry name" value="Immunoglobulins"/>
    <property type="match status" value="1"/>
</dbReference>
<proteinExistence type="predicted"/>
<feature type="compositionally biased region" description="Low complexity" evidence="1">
    <location>
        <begin position="316"/>
        <end position="329"/>
    </location>
</feature>
<evidence type="ECO:0000256" key="1">
    <source>
        <dbReference type="SAM" id="MobiDB-lite"/>
    </source>
</evidence>
<reference evidence="2" key="1">
    <citation type="submission" date="2023-08" db="EMBL/GenBank/DDBJ databases">
        <authorList>
            <person name="Alioto T."/>
            <person name="Alioto T."/>
            <person name="Gomez Garrido J."/>
        </authorList>
    </citation>
    <scope>NUCLEOTIDE SEQUENCE</scope>
</reference>
<gene>
    <name evidence="2" type="ORF">XNOV1_A016452</name>
</gene>
<dbReference type="EMBL" id="OY660887">
    <property type="protein sequence ID" value="CAJ1087261.1"/>
    <property type="molecule type" value="Genomic_DNA"/>
</dbReference>
<feature type="compositionally biased region" description="Polar residues" evidence="1">
    <location>
        <begin position="252"/>
        <end position="261"/>
    </location>
</feature>
<dbReference type="Proteomes" id="UP001178508">
    <property type="component" value="Chromosome 24"/>
</dbReference>
<name>A0AAV1HN34_XYRNO</name>
<dbReference type="PANTHER" id="PTHR33480">
    <property type="entry name" value="SET DOMAIN-CONTAINING PROTEIN-RELATED"/>
    <property type="match status" value="1"/>
</dbReference>